<gene>
    <name evidence="4" type="ORF">FEJ81_21965</name>
</gene>
<dbReference type="AlphaFoldDB" id="A0A4P8WMW9"/>
<dbReference type="EMBL" id="CP040332">
    <property type="protein sequence ID" value="QCS44948.1"/>
    <property type="molecule type" value="Genomic_DNA"/>
</dbReference>
<dbReference type="Gene3D" id="1.10.1530.10">
    <property type="match status" value="1"/>
</dbReference>
<dbReference type="KEGG" id="nvr:FEJ81_21965"/>
<feature type="region of interest" description="Disordered" evidence="3">
    <location>
        <begin position="307"/>
        <end position="328"/>
    </location>
</feature>
<dbReference type="InterPro" id="IPR003767">
    <property type="entry name" value="Malate/L-lactate_DH-like"/>
</dbReference>
<evidence type="ECO:0000313" key="4">
    <source>
        <dbReference type="EMBL" id="QCS44948.1"/>
    </source>
</evidence>
<evidence type="ECO:0000256" key="1">
    <source>
        <dbReference type="ARBA" id="ARBA00006056"/>
    </source>
</evidence>
<dbReference type="PANTHER" id="PTHR11091:SF0">
    <property type="entry name" value="MALATE DEHYDROGENASE"/>
    <property type="match status" value="1"/>
</dbReference>
<accession>A0A4P8WMW9</accession>
<protein>
    <submittedName>
        <fullName evidence="4">Ldh family oxidoreductase</fullName>
    </submittedName>
</protein>
<dbReference type="Proteomes" id="UP000302218">
    <property type="component" value="Plasmid pNVE414"/>
</dbReference>
<evidence type="ECO:0000256" key="2">
    <source>
        <dbReference type="ARBA" id="ARBA00023002"/>
    </source>
</evidence>
<comment type="similarity">
    <text evidence="1">Belongs to the LDH2/MDH2 oxidoreductase family.</text>
</comment>
<evidence type="ECO:0000313" key="5">
    <source>
        <dbReference type="Proteomes" id="UP000302218"/>
    </source>
</evidence>
<dbReference type="SUPFAM" id="SSF89733">
    <property type="entry name" value="L-sulfolactate dehydrogenase-like"/>
    <property type="match status" value="1"/>
</dbReference>
<dbReference type="GeneID" id="40267999"/>
<geneLocation type="plasmid" evidence="5">
    <name>pnve414</name>
</geneLocation>
<dbReference type="OrthoDB" id="40552at2157"/>
<keyword evidence="2" id="KW-0560">Oxidoreductase</keyword>
<dbReference type="RefSeq" id="WP_138247338.1">
    <property type="nucleotide sequence ID" value="NZ_CP040332.1"/>
</dbReference>
<evidence type="ECO:0000256" key="3">
    <source>
        <dbReference type="SAM" id="MobiDB-lite"/>
    </source>
</evidence>
<dbReference type="PANTHER" id="PTHR11091">
    <property type="entry name" value="OXIDOREDUCTASE-RELATED"/>
    <property type="match status" value="1"/>
</dbReference>
<proteinExistence type="inferred from homology"/>
<keyword evidence="4" id="KW-0614">Plasmid</keyword>
<dbReference type="Pfam" id="PF02615">
    <property type="entry name" value="Ldh_2"/>
    <property type="match status" value="1"/>
</dbReference>
<name>A0A4P8WMW9_9EURY</name>
<dbReference type="Gene3D" id="3.30.1370.60">
    <property type="entry name" value="Hypothetical oxidoreductase yiak, domain 2"/>
    <property type="match status" value="1"/>
</dbReference>
<dbReference type="InterPro" id="IPR043143">
    <property type="entry name" value="Mal/L-sulf/L-lact_DH-like_NADP"/>
</dbReference>
<reference evidence="5" key="1">
    <citation type="submission" date="2019-05" db="EMBL/GenBank/DDBJ databases">
        <title>Genome sequence and methylation pattern of the halophilic Archaeon Natrinema versiforme BOL5-4.</title>
        <authorList>
            <person name="DasSarma P."/>
            <person name="Anton B.P."/>
            <person name="DasSarma S.L."/>
            <person name="Martinez F.L."/>
            <person name="Guzman D."/>
            <person name="Roberts R.J."/>
            <person name="DasSarma S."/>
        </authorList>
    </citation>
    <scope>NUCLEOTIDE SEQUENCE [LARGE SCALE GENOMIC DNA]</scope>
    <source>
        <strain evidence="5">BOL5-4</strain>
        <plasmid evidence="5">pnve414</plasmid>
    </source>
</reference>
<organism evidence="4 5">
    <name type="scientific">Natrinema versiforme</name>
    <dbReference type="NCBI Taxonomy" id="88724"/>
    <lineage>
        <taxon>Archaea</taxon>
        <taxon>Methanobacteriati</taxon>
        <taxon>Methanobacteriota</taxon>
        <taxon>Stenosarchaea group</taxon>
        <taxon>Halobacteria</taxon>
        <taxon>Halobacteriales</taxon>
        <taxon>Natrialbaceae</taxon>
        <taxon>Natrinema</taxon>
    </lineage>
</organism>
<feature type="compositionally biased region" description="Basic and acidic residues" evidence="3">
    <location>
        <begin position="314"/>
        <end position="326"/>
    </location>
</feature>
<sequence length="356" mass="37693">MLTVEPDSLESFARATIEASGATPEIAETVARSLVSSDLVGHSSHGVVRLPYYADQIAAGTVDPTAMPSIEQTGLFHQIDGSGAFGQVTGRRAVELLLETTNEHGVGVVGIRNSGHLGRIGEWADRIADEGLLFSSWVNLQGGAQRIAPPGTADRRLGTNPITFAVPTFDALDFNLLYDGATSQVAHGKIIERDGSGETLPPAWTITESGEPVEYAADFEDQVGALLPLGGTESGHKGFGLAIMAELFASLVGDGPVSTKESQDWAGNGAAFLAIDPSVFTTREAISIRVEALIEYLRSAEPIADDGEVILPGEPEHRTARERRDQGIPIEDAVADNLETVATDRDVEDALPPAFR</sequence>
<dbReference type="InterPro" id="IPR043144">
    <property type="entry name" value="Mal/L-sulf/L-lact_DH-like_ah"/>
</dbReference>
<dbReference type="InterPro" id="IPR036111">
    <property type="entry name" value="Mal/L-sulfo/L-lacto_DH-like_sf"/>
</dbReference>
<dbReference type="GO" id="GO:0016491">
    <property type="term" value="F:oxidoreductase activity"/>
    <property type="evidence" value="ECO:0007669"/>
    <property type="project" value="UniProtKB-KW"/>
</dbReference>